<proteinExistence type="predicted"/>
<comment type="caution">
    <text evidence="1">The sequence shown here is derived from an EMBL/GenBank/DDBJ whole genome shotgun (WGS) entry which is preliminary data.</text>
</comment>
<protein>
    <submittedName>
        <fullName evidence="1">Uncharacterized protein</fullName>
    </submittedName>
</protein>
<gene>
    <name evidence="1" type="ORF">BCR36DRAFT_371065</name>
</gene>
<evidence type="ECO:0000313" key="2">
    <source>
        <dbReference type="Proteomes" id="UP000193719"/>
    </source>
</evidence>
<dbReference type="EMBL" id="MCFH01000025">
    <property type="protein sequence ID" value="ORX49002.1"/>
    <property type="molecule type" value="Genomic_DNA"/>
</dbReference>
<name>A0A1Y1V9A4_9FUNG</name>
<keyword evidence="2" id="KW-1185">Reference proteome</keyword>
<reference evidence="1 2" key="2">
    <citation type="submission" date="2016-08" db="EMBL/GenBank/DDBJ databases">
        <title>Pervasive Adenine N6-methylation of Active Genes in Fungi.</title>
        <authorList>
            <consortium name="DOE Joint Genome Institute"/>
            <person name="Mondo S.J."/>
            <person name="Dannebaum R.O."/>
            <person name="Kuo R.C."/>
            <person name="Labutti K."/>
            <person name="Haridas S."/>
            <person name="Kuo A."/>
            <person name="Salamov A."/>
            <person name="Ahrendt S.R."/>
            <person name="Lipzen A."/>
            <person name="Sullivan W."/>
            <person name="Andreopoulos W.B."/>
            <person name="Clum A."/>
            <person name="Lindquist E."/>
            <person name="Daum C."/>
            <person name="Ramamoorthy G.K."/>
            <person name="Gryganskyi A."/>
            <person name="Culley D."/>
            <person name="Magnuson J.K."/>
            <person name="James T.Y."/>
            <person name="O'Malley M.A."/>
            <person name="Stajich J.E."/>
            <person name="Spatafora J.W."/>
            <person name="Visel A."/>
            <person name="Grigoriev I.V."/>
        </authorList>
    </citation>
    <scope>NUCLEOTIDE SEQUENCE [LARGE SCALE GENOMIC DNA]</scope>
    <source>
        <strain evidence="2">finn</strain>
    </source>
</reference>
<dbReference type="AlphaFoldDB" id="A0A1Y1V9A4"/>
<evidence type="ECO:0000313" key="1">
    <source>
        <dbReference type="EMBL" id="ORX49002.1"/>
    </source>
</evidence>
<organism evidence="1 2">
    <name type="scientific">Piromyces finnis</name>
    <dbReference type="NCBI Taxonomy" id="1754191"/>
    <lineage>
        <taxon>Eukaryota</taxon>
        <taxon>Fungi</taxon>
        <taxon>Fungi incertae sedis</taxon>
        <taxon>Chytridiomycota</taxon>
        <taxon>Chytridiomycota incertae sedis</taxon>
        <taxon>Neocallimastigomycetes</taxon>
        <taxon>Neocallimastigales</taxon>
        <taxon>Neocallimastigaceae</taxon>
        <taxon>Piromyces</taxon>
    </lineage>
</organism>
<reference evidence="1 2" key="1">
    <citation type="submission" date="2016-08" db="EMBL/GenBank/DDBJ databases">
        <title>Genomes of anaerobic fungi encode conserved fungal cellulosomes for biomass hydrolysis.</title>
        <authorList>
            <consortium name="DOE Joint Genome Institute"/>
            <person name="Haitjema C.H."/>
            <person name="Gilmore S.P."/>
            <person name="Henske J.K."/>
            <person name="Solomon K.V."/>
            <person name="De Groot R."/>
            <person name="Kuo A."/>
            <person name="Mondo S.J."/>
            <person name="Salamov A.A."/>
            <person name="Labutti K."/>
            <person name="Zhao Z."/>
            <person name="Chiniquy J."/>
            <person name="Barry K."/>
            <person name="Brewer H.M."/>
            <person name="Purvine S.O."/>
            <person name="Wright A.T."/>
            <person name="Boxma B."/>
            <person name="Van Alen T."/>
            <person name="Hackstein J.H."/>
            <person name="Baker S.E."/>
            <person name="Grigoriev I.V."/>
            <person name="O'Malley M.A."/>
        </authorList>
    </citation>
    <scope>NUCLEOTIDE SEQUENCE [LARGE SCALE GENOMIC DNA]</scope>
    <source>
        <strain evidence="2">finn</strain>
    </source>
</reference>
<dbReference type="Proteomes" id="UP000193719">
    <property type="component" value="Unassembled WGS sequence"/>
</dbReference>
<accession>A0A1Y1V9A4</accession>
<sequence>MLEIINISKNLTPVIRTHFSLRFLLCIIITKSMKKISHANEDTRIIVIITVLKLLNDLQFKYLMSIVLFSGVHSLNSKIIFFLLLQSGIKDIFTLLLVSLINSSNFLSSS</sequence>